<name>A0A9F5J3I4_PYTBI</name>
<evidence type="ECO:0000256" key="5">
    <source>
        <dbReference type="SAM" id="MobiDB-lite"/>
    </source>
</evidence>
<feature type="chain" id="PRO_5039896103" description="B-cell receptor CD22" evidence="7">
    <location>
        <begin position="20"/>
        <end position="1733"/>
    </location>
</feature>
<keyword evidence="9" id="KW-1185">Reference proteome</keyword>
<dbReference type="CDD" id="cd00096">
    <property type="entry name" value="Ig"/>
    <property type="match status" value="4"/>
</dbReference>
<evidence type="ECO:0000256" key="6">
    <source>
        <dbReference type="SAM" id="Phobius"/>
    </source>
</evidence>
<sequence>MGRLLLLVRFAIYIFPVLASWDVTYPPSLKAIKDSCVLVPCTFTYPSTISVSGKITAIWFKEQNDQQITAFHSKSPEAVDARFRSRTELLGDPHARNCTLLMRHLTREDSGKYSFRFEIDKVNSWTQKKELQLTVTDNPDTPTIAAPNDLREEVLATFECSSPYVCPYDHSSLKWFGYNPEKSRVSGTVQLGTTAAIRKQILQTSLTWEDHQHKLGCEASVGTQKAKGEITLQVAHAPKGIKVTLNPPTKNIQVGDAVSLTCRVSSSYPEVTAYRWFKDGTACGTQQVKNIQHVSREDYGLYHCEAENSLGTGVAEDVTLFIFSAVLSVSPSSDVREGEKVTLTCDVPGEDQQEIHYSWFKNNIWFKEGTARILTFQEVTVGDTGYYSCKIQNDKGSGSSLAVSLTVFYPPRSPSLTLFQESQGGQLAIVHCAVDSNPQSTLSLFRNQQLLATTSSHSAPSQRISIATTRNSLKLEIQKLVPEDEGEYRCVATNKYGNASTASFFRTQTARVVANPSRELVEGERVTLTCTTTLGTEEETTYTWYKNAKWLQQGQEDTLVLSAVVSGDAGTFHCVAENKKGSHASPPITLRVLYSPRLPVMSSFLETQGGHLGIIQCTIDSDPPSEIALYKGNTLVGSTSIVHLATDPRVHVATSYNTLKVTIKDLTLDDEGEYMCSAQNRYGDAMATVEFTAETVRIVITPSSEVREGSAVRLSCALTADVSASANYSWFKEGVRLPGASGDSLAFEQVAADDAGGYQCRVDNPGASKTSPSTPLSVLHAPRNLQVSVFTETERGTVAIFQCSVEGNPPATLVLYKGDSILATSNSKTDAASRRISITTSPNAMRVEMTGIVPEDQGSYNVTATNVHGSTSRQLYFRVQTARILITPSPELLEGDKVSLTCDVMGSIRDNASFSWYRNSKRLQGGTDGTLTFLKATHQDAGSYYCKAQTPDQDGVSISPSISITVFYPPRKPQMTAFLQAQGSRVAIIQCTVESDPQAHLAIRKGQELLASSIDSSPPHNQRLKISPTYNSLRVEIWDVVLEDEGEYVCSAGNRYGNGSASVAFSAEPARLWISPPDVPEGNSVNLTCAVDTDAVGEMHYTWFKNNRWYAEGLFKTLVLHQATVADAGTYYCTVKTRERMRNSSLSTLNVLYPPRNVLVKSFLEIQKGRLAIILCTVDSNPPSALSLHHADQVLAATSSQIRGVPGLKLSAASSPNSLRLEIKDISLDNEGSYECLASNAIGKARASFNFSVETIRLVIQPVPDVHEGQSASLICEDANSQATAIYTWYKDAKWVGQGSAASFLLQAVTPSDMGSYSCQVRDERGTRTSPPVTLRVHYEPKKATLTSFLETQSGNQAVLQCAVESYPPSDLTLYRGNVLVASSRTPGNLPSQRHIVRASHNSLKVEIKLVLLEDEGDYRCLANNTYGASASSVHFSVESARIIIDPSPDVHEGATANLTCVIASRVAEPMNYTWYKNSRWLQDGPSPSLLLGRMARDDTGAYQCQAAGRAGSVTSALVLLNVLYAPERPSLSAYLDNQNAKLAIITCKVNSHPPSRLTLYKDNQLLADTRSFFSPGGQRFLTFASHNSLRLEIQDITAQDSGHFVCHADNPFGNTTNSITFNADLLFHLNFFKILAGISTALVCIAVLCGLAFGVQKNYSRIYEEWIKWKHEKSQKEEVQQAENKEDVTQLNEESPETPSTGRSCFSYRSLSRRAKPAPEEAAFESSYTSAL</sequence>
<dbReference type="InterPro" id="IPR003598">
    <property type="entry name" value="Ig_sub2"/>
</dbReference>
<gene>
    <name evidence="10" type="primary">SIGLEC1</name>
</gene>
<dbReference type="OMA" id="VTFNSQK"/>
<comment type="function">
    <text evidence="3">Most highly expressed siglec (sialic acid-binding immunoglobulin-like lectin) on B-cells that plays a role in various aspects of B-cell biology including differentiation, antigen presentation, and trafficking to bone marrow. Binds to alpha 2,6-linked sialic acid residues of surface molecules such as CD22 itself, CD45 and IgM in a cis configuration. Can also bind to ligands on other cells as an adhesion molecule in a trans configuration. Acts as an inhibitory coreceptor on the surface of B-cells and inhibits B-cell receptor induced signaling, characterized by inhibition of the calcium mobilization and cellular activation. Mechanistically, the immunoreceptor tyrosine-based inhibitory motif domain is phosphorylated by the Src kinase LYN, which in turn leads to the recruitment of the protein tyrosine phosphatase 1/PTPN6, leading to the negative regulation of BCR signaling. If this negative signaling from is of sufficient strength, apoptosis of the B-cell can be induced.</text>
</comment>
<evidence type="ECO:0000256" key="4">
    <source>
        <dbReference type="ARBA" id="ARBA00046458"/>
    </source>
</evidence>
<dbReference type="PROSITE" id="PS50835">
    <property type="entry name" value="IG_LIKE"/>
    <property type="match status" value="15"/>
</dbReference>
<dbReference type="PANTHER" id="PTHR47243">
    <property type="entry name" value="SIALOADHESIN"/>
    <property type="match status" value="1"/>
</dbReference>
<keyword evidence="7" id="KW-0732">Signal</keyword>
<feature type="domain" description="Ig-like" evidence="8">
    <location>
        <begin position="782"/>
        <end position="878"/>
    </location>
</feature>
<evidence type="ECO:0000313" key="10">
    <source>
        <dbReference type="RefSeq" id="XP_025024106.1"/>
    </source>
</evidence>
<dbReference type="Pfam" id="PF24518">
    <property type="entry name" value="Ig_CD22"/>
    <property type="match status" value="1"/>
</dbReference>
<dbReference type="Proteomes" id="UP000695026">
    <property type="component" value="Unplaced"/>
</dbReference>
<feature type="domain" description="Ig-like" evidence="8">
    <location>
        <begin position="973"/>
        <end position="1066"/>
    </location>
</feature>
<feature type="domain" description="Ig-like" evidence="8">
    <location>
        <begin position="1254"/>
        <end position="1334"/>
    </location>
</feature>
<feature type="region of interest" description="Disordered" evidence="5">
    <location>
        <begin position="1680"/>
        <end position="1733"/>
    </location>
</feature>
<dbReference type="InterPro" id="IPR003599">
    <property type="entry name" value="Ig_sub"/>
</dbReference>
<dbReference type="GeneID" id="103058059"/>
<dbReference type="Gene3D" id="2.60.40.10">
    <property type="entry name" value="Immunoglobulins"/>
    <property type="match status" value="17"/>
</dbReference>
<dbReference type="GO" id="GO:0046790">
    <property type="term" value="F:virion binding"/>
    <property type="evidence" value="ECO:0007669"/>
    <property type="project" value="TreeGrafter"/>
</dbReference>
<feature type="compositionally biased region" description="Polar residues" evidence="5">
    <location>
        <begin position="1690"/>
        <end position="1711"/>
    </location>
</feature>
<proteinExistence type="predicted"/>
<evidence type="ECO:0000256" key="3">
    <source>
        <dbReference type="ARBA" id="ARBA00045430"/>
    </source>
</evidence>
<dbReference type="Pfam" id="PF13895">
    <property type="entry name" value="Ig_2"/>
    <property type="match status" value="8"/>
</dbReference>
<dbReference type="Pfam" id="PF07679">
    <property type="entry name" value="I-set"/>
    <property type="match status" value="6"/>
</dbReference>
<feature type="domain" description="Ig-like" evidence="8">
    <location>
        <begin position="238"/>
        <end position="321"/>
    </location>
</feature>
<dbReference type="SUPFAM" id="SSF48726">
    <property type="entry name" value="Immunoglobulin"/>
    <property type="match status" value="15"/>
</dbReference>
<dbReference type="GO" id="GO:0005770">
    <property type="term" value="C:late endosome"/>
    <property type="evidence" value="ECO:0007669"/>
    <property type="project" value="TreeGrafter"/>
</dbReference>
<dbReference type="InterPro" id="IPR036179">
    <property type="entry name" value="Ig-like_dom_sf"/>
</dbReference>
<feature type="domain" description="Ig-like" evidence="8">
    <location>
        <begin position="1439"/>
        <end position="1515"/>
    </location>
</feature>
<feature type="domain" description="Ig-like" evidence="8">
    <location>
        <begin position="414"/>
        <end position="509"/>
    </location>
</feature>
<feature type="compositionally biased region" description="Basic and acidic residues" evidence="5">
    <location>
        <begin position="1680"/>
        <end position="1689"/>
    </location>
</feature>
<reference evidence="10" key="1">
    <citation type="submission" date="2025-08" db="UniProtKB">
        <authorList>
            <consortium name="RefSeq"/>
        </authorList>
    </citation>
    <scope>IDENTIFICATION</scope>
    <source>
        <tissue evidence="10">Liver</tissue>
    </source>
</reference>
<dbReference type="OrthoDB" id="10039395at2759"/>
<dbReference type="RefSeq" id="XP_025024106.1">
    <property type="nucleotide sequence ID" value="XM_025168338.1"/>
</dbReference>
<dbReference type="InterPro" id="IPR013098">
    <property type="entry name" value="Ig_I-set"/>
</dbReference>
<feature type="domain" description="Ig-like" evidence="8">
    <location>
        <begin position="694"/>
        <end position="777"/>
    </location>
</feature>
<evidence type="ECO:0000256" key="7">
    <source>
        <dbReference type="SAM" id="SignalP"/>
    </source>
</evidence>
<comment type="subunit">
    <text evidence="4">Predominantly monomer of isoform CD22-beta. Also found as heterodimer of isoform CD22-beta and a shorter isoform. Interacts with PTPN6/SHP-1, LYN, SYK, PIK3R1/PIK3R2 and PLCG1 upon phosphorylation. Interacts with GRB2, INPP5D and SHC1 upon phosphorylation. May form a complex with INPP5D/SHIP, GRB2 and SHC1.</text>
</comment>
<keyword evidence="6" id="KW-0472">Membrane</keyword>
<evidence type="ECO:0000256" key="2">
    <source>
        <dbReference type="ARBA" id="ARBA00041781"/>
    </source>
</evidence>
<keyword evidence="6" id="KW-1133">Transmembrane helix</keyword>
<organism evidence="9 10">
    <name type="scientific">Python bivittatus</name>
    <name type="common">Burmese python</name>
    <name type="synonym">Python molurus bivittatus</name>
    <dbReference type="NCBI Taxonomy" id="176946"/>
    <lineage>
        <taxon>Eukaryota</taxon>
        <taxon>Metazoa</taxon>
        <taxon>Chordata</taxon>
        <taxon>Craniata</taxon>
        <taxon>Vertebrata</taxon>
        <taxon>Euteleostomi</taxon>
        <taxon>Lepidosauria</taxon>
        <taxon>Squamata</taxon>
        <taxon>Bifurcata</taxon>
        <taxon>Unidentata</taxon>
        <taxon>Episquamata</taxon>
        <taxon>Toxicofera</taxon>
        <taxon>Serpentes</taxon>
        <taxon>Henophidia</taxon>
        <taxon>Pythonidae</taxon>
        <taxon>Python</taxon>
    </lineage>
</organism>
<dbReference type="InterPro" id="IPR007110">
    <property type="entry name" value="Ig-like_dom"/>
</dbReference>
<feature type="domain" description="Ig-like" evidence="8">
    <location>
        <begin position="324"/>
        <end position="406"/>
    </location>
</feature>
<dbReference type="GO" id="GO:0005886">
    <property type="term" value="C:plasma membrane"/>
    <property type="evidence" value="ECO:0007669"/>
    <property type="project" value="TreeGrafter"/>
</dbReference>
<dbReference type="CTD" id="6614"/>
<dbReference type="SMART" id="SM00409">
    <property type="entry name" value="IG"/>
    <property type="match status" value="16"/>
</dbReference>
<feature type="domain" description="Ig-like" evidence="8">
    <location>
        <begin position="882"/>
        <end position="963"/>
    </location>
</feature>
<feature type="signal peptide" evidence="7">
    <location>
        <begin position="1"/>
        <end position="19"/>
    </location>
</feature>
<dbReference type="GO" id="GO:0005769">
    <property type="term" value="C:early endosome"/>
    <property type="evidence" value="ECO:0007669"/>
    <property type="project" value="TreeGrafter"/>
</dbReference>
<evidence type="ECO:0000259" key="8">
    <source>
        <dbReference type="PROSITE" id="PS50835"/>
    </source>
</evidence>
<keyword evidence="6" id="KW-0812">Transmembrane</keyword>
<feature type="domain" description="Ig-like" evidence="8">
    <location>
        <begin position="1530"/>
        <end position="1623"/>
    </location>
</feature>
<dbReference type="InterPro" id="IPR013783">
    <property type="entry name" value="Ig-like_fold"/>
</dbReference>
<dbReference type="FunFam" id="2.60.40.10:FF:000921">
    <property type="entry name" value="sialoadhesin isoform X1"/>
    <property type="match status" value="2"/>
</dbReference>
<feature type="domain" description="Ig-like" evidence="8">
    <location>
        <begin position="510"/>
        <end position="589"/>
    </location>
</feature>
<feature type="domain" description="Ig-like" evidence="8">
    <location>
        <begin position="596"/>
        <end position="692"/>
    </location>
</feature>
<evidence type="ECO:0000313" key="9">
    <source>
        <dbReference type="Proteomes" id="UP000695026"/>
    </source>
</evidence>
<dbReference type="KEGG" id="pbi:103058059"/>
<dbReference type="PANTHER" id="PTHR47243:SF1">
    <property type="entry name" value="SIALOADHESIN"/>
    <property type="match status" value="1"/>
</dbReference>
<evidence type="ECO:0000256" key="1">
    <source>
        <dbReference type="ARBA" id="ARBA00040106"/>
    </source>
</evidence>
<dbReference type="SMART" id="SM00408">
    <property type="entry name" value="IGc2"/>
    <property type="match status" value="15"/>
</dbReference>
<dbReference type="GO" id="GO:0075512">
    <property type="term" value="P:clathrin-dependent endocytosis of virus by host cell"/>
    <property type="evidence" value="ECO:0007669"/>
    <property type="project" value="TreeGrafter"/>
</dbReference>
<feature type="transmembrane region" description="Helical" evidence="6">
    <location>
        <begin position="1632"/>
        <end position="1654"/>
    </location>
</feature>
<dbReference type="InterPro" id="IPR056386">
    <property type="entry name" value="Ig_CD22"/>
</dbReference>
<protein>
    <recommendedName>
        <fullName evidence="1">B-cell receptor CD22</fullName>
    </recommendedName>
    <alternativeName>
        <fullName evidence="2">Sialic acid-binding Ig-like lectin 2</fullName>
    </alternativeName>
</protein>
<feature type="domain" description="Ig-like" evidence="8">
    <location>
        <begin position="1155"/>
        <end position="1252"/>
    </location>
</feature>
<accession>A0A9F5J3I4</accession>
<feature type="domain" description="Ig-like" evidence="8">
    <location>
        <begin position="1069"/>
        <end position="1147"/>
    </location>
</feature>
<feature type="domain" description="Ig-like" evidence="8">
    <location>
        <begin position="1341"/>
        <end position="1437"/>
    </location>
</feature>